<evidence type="ECO:0000313" key="2">
    <source>
        <dbReference type="EMBL" id="MEL1239970.1"/>
    </source>
</evidence>
<proteinExistence type="predicted"/>
<dbReference type="PROSITE" id="PS51257">
    <property type="entry name" value="PROKAR_LIPOPROTEIN"/>
    <property type="match status" value="1"/>
</dbReference>
<organism evidence="2 3">
    <name type="scientific">Flavobacterium flavipallidum</name>
    <dbReference type="NCBI Taxonomy" id="3139140"/>
    <lineage>
        <taxon>Bacteria</taxon>
        <taxon>Pseudomonadati</taxon>
        <taxon>Bacteroidota</taxon>
        <taxon>Flavobacteriia</taxon>
        <taxon>Flavobacteriales</taxon>
        <taxon>Flavobacteriaceae</taxon>
        <taxon>Flavobacterium</taxon>
    </lineage>
</organism>
<keyword evidence="1" id="KW-0732">Signal</keyword>
<reference evidence="2 3" key="1">
    <citation type="submission" date="2024-04" db="EMBL/GenBank/DDBJ databases">
        <title>Flavobacterium sp. DGU99 16S ribosomal RNA gene Genome sequencing and assembly.</title>
        <authorList>
            <person name="Park S."/>
        </authorList>
    </citation>
    <scope>NUCLEOTIDE SEQUENCE [LARGE SCALE GENOMIC DNA]</scope>
    <source>
        <strain evidence="2 3">DGU99</strain>
    </source>
</reference>
<name>A0ABU9HIM5_9FLAO</name>
<dbReference type="RefSeq" id="WP_341699233.1">
    <property type="nucleotide sequence ID" value="NZ_JBBYHU010000003.1"/>
</dbReference>
<sequence length="147" mass="16036">MKKIALLLVLMTTFLSCSVGDTDTYTPHFLAVETYTIPENLVVNQSYTISLTYQKPTACYNFRDVYIGGGTDGLTNTIAIYTDTKDGENCTGSIPSPSTVSIVFTPTKVGTYTFKFYKGADEDDEDDDGNTTEDLYEDVQVVVAAAS</sequence>
<comment type="caution">
    <text evidence="2">The sequence shown here is derived from an EMBL/GenBank/DDBJ whole genome shotgun (WGS) entry which is preliminary data.</text>
</comment>
<feature type="chain" id="PRO_5045413320" description="CUB domain-containing protein" evidence="1">
    <location>
        <begin position="22"/>
        <end position="147"/>
    </location>
</feature>
<evidence type="ECO:0008006" key="4">
    <source>
        <dbReference type="Google" id="ProtNLM"/>
    </source>
</evidence>
<gene>
    <name evidence="2" type="ORF">AAEO59_02815</name>
</gene>
<keyword evidence="3" id="KW-1185">Reference proteome</keyword>
<accession>A0ABU9HIM5</accession>
<feature type="signal peptide" evidence="1">
    <location>
        <begin position="1"/>
        <end position="21"/>
    </location>
</feature>
<dbReference type="EMBL" id="JBBYHU010000003">
    <property type="protein sequence ID" value="MEL1239970.1"/>
    <property type="molecule type" value="Genomic_DNA"/>
</dbReference>
<dbReference type="Proteomes" id="UP001398556">
    <property type="component" value="Unassembled WGS sequence"/>
</dbReference>
<evidence type="ECO:0000313" key="3">
    <source>
        <dbReference type="Proteomes" id="UP001398556"/>
    </source>
</evidence>
<evidence type="ECO:0000256" key="1">
    <source>
        <dbReference type="SAM" id="SignalP"/>
    </source>
</evidence>
<protein>
    <recommendedName>
        <fullName evidence="4">CUB domain-containing protein</fullName>
    </recommendedName>
</protein>